<dbReference type="NCBIfam" id="TIGR03573">
    <property type="entry name" value="WbuX"/>
    <property type="match status" value="1"/>
</dbReference>
<sequence length="368" mass="42955">MEEYKRCTRCVMDNKSDETITFDKHGRCNYCTDALNLIGKVYFPNAEGEQKLRQMIEMLKYEGKGKQYDCLMGISGGLDSAYLAYLGSVKWGLRILAVHVDDGYDTELATSNIKNLCEACGIELMVEAPDSEQFNAMTKAFIKAEVPNIAIPQDNILFACLYNYARKYKVYNFLSGGNFALECVLQKGNTYEVFDMIHNRDIQKKFGSKPIDKLSFLSSYQKIVDTYLYKIKSLRPLNYIDYNKECAIHELNDFCGFTYYEAKHLENILTKVTQLYWFYHKFHVDKRTSHLSSLIVSGQMSREQALAELEKPVYDKNKMEKDIEFVLKKIEMSREEFEELINRPGKQHSDYRMDKFLPFLHKIKTFFD</sequence>
<dbReference type="InterPro" id="IPR014729">
    <property type="entry name" value="Rossmann-like_a/b/a_fold"/>
</dbReference>
<reference evidence="1 2" key="1">
    <citation type="journal article" date="2019" name="Nat. Med.">
        <title>A library of human gut bacterial isolates paired with longitudinal multiomics data enables mechanistic microbiome research.</title>
        <authorList>
            <person name="Poyet M."/>
            <person name="Groussin M."/>
            <person name="Gibbons S.M."/>
            <person name="Avila-Pacheco J."/>
            <person name="Jiang X."/>
            <person name="Kearney S.M."/>
            <person name="Perrotta A.R."/>
            <person name="Berdy B."/>
            <person name="Zhao S."/>
            <person name="Lieberman T.D."/>
            <person name="Swanson P.K."/>
            <person name="Smith M."/>
            <person name="Roesemann S."/>
            <person name="Alexander J.E."/>
            <person name="Rich S.A."/>
            <person name="Livny J."/>
            <person name="Vlamakis H."/>
            <person name="Clish C."/>
            <person name="Bullock K."/>
            <person name="Deik A."/>
            <person name="Scott J."/>
            <person name="Pierce K.A."/>
            <person name="Xavier R.J."/>
            <person name="Alm E.J."/>
        </authorList>
    </citation>
    <scope>NUCLEOTIDE SEQUENCE [LARGE SCALE GENOMIC DNA]</scope>
    <source>
        <strain evidence="1 2">BIOML-A106</strain>
    </source>
</reference>
<dbReference type="EMBL" id="VWEQ01000113">
    <property type="protein sequence ID" value="KAA4745449.1"/>
    <property type="molecule type" value="Genomic_DNA"/>
</dbReference>
<evidence type="ECO:0000313" key="1">
    <source>
        <dbReference type="EMBL" id="KAA4745449.1"/>
    </source>
</evidence>
<dbReference type="Proteomes" id="UP000479773">
    <property type="component" value="Unassembled WGS sequence"/>
</dbReference>
<dbReference type="InterPro" id="IPR020022">
    <property type="entry name" value="N-acetyl_sugar_amidoTrfase"/>
</dbReference>
<proteinExistence type="predicted"/>
<dbReference type="GO" id="GO:0016740">
    <property type="term" value="F:transferase activity"/>
    <property type="evidence" value="ECO:0007669"/>
    <property type="project" value="UniProtKB-KW"/>
</dbReference>
<comment type="caution">
    <text evidence="1">The sequence shown here is derived from an EMBL/GenBank/DDBJ whole genome shotgun (WGS) entry which is preliminary data.</text>
</comment>
<accession>A0A5C6H7V3</accession>
<name>A0A5C6H7V3_BACFG</name>
<keyword evidence="1" id="KW-0808">Transferase</keyword>
<dbReference type="Gene3D" id="3.40.50.620">
    <property type="entry name" value="HUPs"/>
    <property type="match status" value="1"/>
</dbReference>
<dbReference type="RefSeq" id="WP_032561792.1">
    <property type="nucleotide sequence ID" value="NZ_CP036550.1"/>
</dbReference>
<dbReference type="SUPFAM" id="SSF52402">
    <property type="entry name" value="Adenine nucleotide alpha hydrolases-like"/>
    <property type="match status" value="1"/>
</dbReference>
<organism evidence="1 2">
    <name type="scientific">Bacteroides fragilis</name>
    <dbReference type="NCBI Taxonomy" id="817"/>
    <lineage>
        <taxon>Bacteria</taxon>
        <taxon>Pseudomonadati</taxon>
        <taxon>Bacteroidota</taxon>
        <taxon>Bacteroidia</taxon>
        <taxon>Bacteroidales</taxon>
        <taxon>Bacteroidaceae</taxon>
        <taxon>Bacteroides</taxon>
    </lineage>
</organism>
<gene>
    <name evidence="1" type="ORF">F3B44_24970</name>
</gene>
<protein>
    <submittedName>
        <fullName evidence="1">N-acetyl sugar amidotransferase</fullName>
    </submittedName>
</protein>
<evidence type="ECO:0000313" key="2">
    <source>
        <dbReference type="Proteomes" id="UP000479773"/>
    </source>
</evidence>
<dbReference type="AlphaFoldDB" id="A0A5C6H7V3"/>